<dbReference type="InterPro" id="IPR035919">
    <property type="entry name" value="EAL_sf"/>
</dbReference>
<dbReference type="Pfam" id="PF00563">
    <property type="entry name" value="EAL"/>
    <property type="match status" value="1"/>
</dbReference>
<dbReference type="PROSITE" id="PS50887">
    <property type="entry name" value="GGDEF"/>
    <property type="match status" value="1"/>
</dbReference>
<dbReference type="InterPro" id="IPR052155">
    <property type="entry name" value="Biofilm_reg_signaling"/>
</dbReference>
<organism evidence="3 4">
    <name type="scientific">Pseudoroseicyclus tamaricis</name>
    <dbReference type="NCBI Taxonomy" id="2705421"/>
    <lineage>
        <taxon>Bacteria</taxon>
        <taxon>Pseudomonadati</taxon>
        <taxon>Pseudomonadota</taxon>
        <taxon>Alphaproteobacteria</taxon>
        <taxon>Rhodobacterales</taxon>
        <taxon>Paracoccaceae</taxon>
        <taxon>Pseudoroseicyclus</taxon>
    </lineage>
</organism>
<dbReference type="EMBL" id="JAAGAB010000002">
    <property type="protein sequence ID" value="NDV01420.1"/>
    <property type="molecule type" value="Genomic_DNA"/>
</dbReference>
<protein>
    <submittedName>
        <fullName evidence="3">EAL domain-containing protein</fullName>
    </submittedName>
</protein>
<dbReference type="SUPFAM" id="SSF55073">
    <property type="entry name" value="Nucleotide cyclase"/>
    <property type="match status" value="1"/>
</dbReference>
<dbReference type="Gene3D" id="3.20.20.450">
    <property type="entry name" value="EAL domain"/>
    <property type="match status" value="1"/>
</dbReference>
<dbReference type="SMART" id="SM00052">
    <property type="entry name" value="EAL"/>
    <property type="match status" value="1"/>
</dbReference>
<dbReference type="InterPro" id="IPR001633">
    <property type="entry name" value="EAL_dom"/>
</dbReference>
<dbReference type="PANTHER" id="PTHR44757:SF2">
    <property type="entry name" value="BIOFILM ARCHITECTURE MAINTENANCE PROTEIN MBAA"/>
    <property type="match status" value="1"/>
</dbReference>
<dbReference type="CDD" id="cd01948">
    <property type="entry name" value="EAL"/>
    <property type="match status" value="1"/>
</dbReference>
<comment type="caution">
    <text evidence="3">The sequence shown here is derived from an EMBL/GenBank/DDBJ whole genome shotgun (WGS) entry which is preliminary data.</text>
</comment>
<dbReference type="Pfam" id="PF00990">
    <property type="entry name" value="GGDEF"/>
    <property type="match status" value="1"/>
</dbReference>
<dbReference type="NCBIfam" id="TIGR00254">
    <property type="entry name" value="GGDEF"/>
    <property type="match status" value="1"/>
</dbReference>
<dbReference type="PROSITE" id="PS50883">
    <property type="entry name" value="EAL"/>
    <property type="match status" value="1"/>
</dbReference>
<gene>
    <name evidence="3" type="ORF">GZA08_10635</name>
</gene>
<dbReference type="AlphaFoldDB" id="A0A6B2JTP4"/>
<evidence type="ECO:0000259" key="1">
    <source>
        <dbReference type="PROSITE" id="PS50883"/>
    </source>
</evidence>
<dbReference type="InterPro" id="IPR043128">
    <property type="entry name" value="Rev_trsase/Diguanyl_cyclase"/>
</dbReference>
<evidence type="ECO:0000313" key="3">
    <source>
        <dbReference type="EMBL" id="NDV01420.1"/>
    </source>
</evidence>
<dbReference type="Gene3D" id="3.30.70.270">
    <property type="match status" value="1"/>
</dbReference>
<sequence length="517" mass="57834">MFWKFFREPFNLAVVAAGLALYYLSHRFDAFDAFYDATRAYELYELDELANVVFIAGVLAPVILIRFNNQLRKALHKRAEAEAEASRIALHDPLTGLHNRRYLNVAISELGKDGWATEENVGMTVLLIDLDRFKPINDLRGHHAGDQLLRAVSERLQGLCSEEDELMRMGGDEFAILVRSSDQRAAATMAQKTLNAIARPFDFGGWTAHISCSIGLAKWQEGLTGSELLRHADQAMYKAKANGRDNIVHYDQELGEQLRETAQLQADLKDAVEQAAIVPYFQPIYDIRTGEIRAFEVLARWRHDTRGFVPPDLFIPLAEDLGLIDRLSETLLDESVRELLDWPTEAGLSFNISPTQFSNSDLARRIATILRRHRFPGRRLEIEITERAVLRDINQARNVIAELAAMGVKIALDDFGTGTSSLSTLTQLPISRIKIDRSFVTDIATASQNSKIVSGVLALAQSLSLNVTAEGIEHEEELIFLREHDCDCGQGYYLCRPVPASEILKLFDVPKAQAAAG</sequence>
<evidence type="ECO:0000259" key="2">
    <source>
        <dbReference type="PROSITE" id="PS50887"/>
    </source>
</evidence>
<dbReference type="CDD" id="cd01949">
    <property type="entry name" value="GGDEF"/>
    <property type="match status" value="1"/>
</dbReference>
<dbReference type="RefSeq" id="WP_163893262.1">
    <property type="nucleotide sequence ID" value="NZ_JAAFYS010000002.1"/>
</dbReference>
<dbReference type="SUPFAM" id="SSF141868">
    <property type="entry name" value="EAL domain-like"/>
    <property type="match status" value="1"/>
</dbReference>
<dbReference type="InterPro" id="IPR029787">
    <property type="entry name" value="Nucleotide_cyclase"/>
</dbReference>
<keyword evidence="4" id="KW-1185">Reference proteome</keyword>
<dbReference type="InterPro" id="IPR000160">
    <property type="entry name" value="GGDEF_dom"/>
</dbReference>
<evidence type="ECO:0000313" key="4">
    <source>
        <dbReference type="Proteomes" id="UP000474757"/>
    </source>
</evidence>
<feature type="domain" description="EAL" evidence="1">
    <location>
        <begin position="261"/>
        <end position="511"/>
    </location>
</feature>
<reference evidence="3 4" key="1">
    <citation type="submission" date="2020-02" db="EMBL/GenBank/DDBJ databases">
        <title>Pseudoroseicyclus tamarix, sp. nov., isolated from offshore sediment of a Tamarix chinensis forest.</title>
        <authorList>
            <person name="Gai Y."/>
        </authorList>
    </citation>
    <scope>NUCLEOTIDE SEQUENCE [LARGE SCALE GENOMIC DNA]</scope>
    <source>
        <strain evidence="3 4">CLL3-39</strain>
    </source>
</reference>
<accession>A0A6B2JTP4</accession>
<name>A0A6B2JTP4_9RHOB</name>
<proteinExistence type="predicted"/>
<dbReference type="Proteomes" id="UP000474757">
    <property type="component" value="Unassembled WGS sequence"/>
</dbReference>
<feature type="domain" description="GGDEF" evidence="2">
    <location>
        <begin position="121"/>
        <end position="252"/>
    </location>
</feature>
<dbReference type="PANTHER" id="PTHR44757">
    <property type="entry name" value="DIGUANYLATE CYCLASE DGCP"/>
    <property type="match status" value="1"/>
</dbReference>
<dbReference type="SMART" id="SM00267">
    <property type="entry name" value="GGDEF"/>
    <property type="match status" value="1"/>
</dbReference>